<name>A0A2N5XZL8_9GAMM</name>
<dbReference type="Gene3D" id="3.30.70.100">
    <property type="match status" value="1"/>
</dbReference>
<proteinExistence type="predicted"/>
<dbReference type="OrthoDB" id="8909581at2"/>
<comment type="caution">
    <text evidence="2">The sequence shown here is derived from an EMBL/GenBank/DDBJ whole genome shotgun (WGS) entry which is preliminary data.</text>
</comment>
<gene>
    <name evidence="2" type="ORF">CWI75_15195</name>
</gene>
<feature type="domain" description="DUF1330" evidence="1">
    <location>
        <begin position="43"/>
        <end position="121"/>
    </location>
</feature>
<dbReference type="Proteomes" id="UP000234845">
    <property type="component" value="Unassembled WGS sequence"/>
</dbReference>
<organism evidence="2 3">
    <name type="scientific">Kineobactrum sediminis</name>
    <dbReference type="NCBI Taxonomy" id="1905677"/>
    <lineage>
        <taxon>Bacteria</taxon>
        <taxon>Pseudomonadati</taxon>
        <taxon>Pseudomonadota</taxon>
        <taxon>Gammaproteobacteria</taxon>
        <taxon>Cellvibrionales</taxon>
        <taxon>Halieaceae</taxon>
        <taxon>Kineobactrum</taxon>
    </lineage>
</organism>
<dbReference type="AlphaFoldDB" id="A0A2N5XZL8"/>
<dbReference type="EMBL" id="PKLZ01000012">
    <property type="protein sequence ID" value="PLW81573.1"/>
    <property type="molecule type" value="Genomic_DNA"/>
</dbReference>
<reference evidence="3" key="1">
    <citation type="submission" date="2017-11" db="EMBL/GenBank/DDBJ databases">
        <title>The draft genome sequence of Chromatocurvus sp. F02.</title>
        <authorList>
            <person name="Du Z.-J."/>
            <person name="Chang Y.-Q."/>
        </authorList>
    </citation>
    <scope>NUCLEOTIDE SEQUENCE [LARGE SCALE GENOMIC DNA]</scope>
    <source>
        <strain evidence="3">F02</strain>
    </source>
</reference>
<evidence type="ECO:0000313" key="2">
    <source>
        <dbReference type="EMBL" id="PLW81573.1"/>
    </source>
</evidence>
<dbReference type="InterPro" id="IPR010753">
    <property type="entry name" value="DUF1330"/>
</dbReference>
<evidence type="ECO:0000259" key="1">
    <source>
        <dbReference type="Pfam" id="PF07045"/>
    </source>
</evidence>
<dbReference type="Pfam" id="PF07045">
    <property type="entry name" value="DUF1330"/>
    <property type="match status" value="1"/>
</dbReference>
<dbReference type="RefSeq" id="WP_101522372.1">
    <property type="nucleotide sequence ID" value="NZ_PKLZ01000012.1"/>
</dbReference>
<dbReference type="InterPro" id="IPR011008">
    <property type="entry name" value="Dimeric_a/b-barrel"/>
</dbReference>
<dbReference type="SUPFAM" id="SSF54909">
    <property type="entry name" value="Dimeric alpha+beta barrel"/>
    <property type="match status" value="1"/>
</dbReference>
<keyword evidence="3" id="KW-1185">Reference proteome</keyword>
<dbReference type="PANTHER" id="PTHR40257">
    <property type="match status" value="1"/>
</dbReference>
<protein>
    <submittedName>
        <fullName evidence="2">DUF1330 domain-containing protein</fullName>
    </submittedName>
</protein>
<accession>A0A2N5XZL8</accession>
<sequence>MAYYVDPTREQFDEFKSLPRDTPIFMLNLIRLNAEAHYPDGEQVTGAEAYARYGRESGPIFQGLGGSIVWRGKPECMVIGPTDKHWDIAFIARYPNSGAFMAMVTDEAYKKAVVHRQVAVKDSRLLRMGEAAAGDGFGG</sequence>
<dbReference type="PANTHER" id="PTHR40257:SF1">
    <property type="entry name" value="DUF1330 DOMAIN-CONTAINING PROTEIN"/>
    <property type="match status" value="1"/>
</dbReference>
<evidence type="ECO:0000313" key="3">
    <source>
        <dbReference type="Proteomes" id="UP000234845"/>
    </source>
</evidence>